<dbReference type="SUPFAM" id="SSF47240">
    <property type="entry name" value="Ferritin-like"/>
    <property type="match status" value="1"/>
</dbReference>
<feature type="domain" description="Rubrerythrin diiron-binding" evidence="1">
    <location>
        <begin position="5"/>
        <end position="143"/>
    </location>
</feature>
<protein>
    <submittedName>
        <fullName evidence="2">Rubrerythrin</fullName>
    </submittedName>
</protein>
<dbReference type="InterPro" id="IPR009078">
    <property type="entry name" value="Ferritin-like_SF"/>
</dbReference>
<dbReference type="EMBL" id="FNJI01000002">
    <property type="protein sequence ID" value="SDO48954.1"/>
    <property type="molecule type" value="Genomic_DNA"/>
</dbReference>
<keyword evidence="3" id="KW-1185">Reference proteome</keyword>
<accession>A0A1H0JZ69</accession>
<proteinExistence type="predicted"/>
<dbReference type="GO" id="GO:0016491">
    <property type="term" value="F:oxidoreductase activity"/>
    <property type="evidence" value="ECO:0007669"/>
    <property type="project" value="InterPro"/>
</dbReference>
<dbReference type="InterPro" id="IPR012347">
    <property type="entry name" value="Ferritin-like"/>
</dbReference>
<dbReference type="GO" id="GO:0046872">
    <property type="term" value="F:metal ion binding"/>
    <property type="evidence" value="ECO:0007669"/>
    <property type="project" value="InterPro"/>
</dbReference>
<gene>
    <name evidence="2" type="ORF">SAMN05660330_00381</name>
</gene>
<reference evidence="2 3" key="1">
    <citation type="submission" date="2016-10" db="EMBL/GenBank/DDBJ databases">
        <authorList>
            <person name="de Groot N.N."/>
        </authorList>
    </citation>
    <scope>NUCLEOTIDE SEQUENCE [LARGE SCALE GENOMIC DNA]</scope>
    <source>
        <strain evidence="2 3">DSM 12130</strain>
    </source>
</reference>
<dbReference type="STRING" id="91360.SAMN05660330_00381"/>
<dbReference type="InterPro" id="IPR003251">
    <property type="entry name" value="Rr_diiron-bd_dom"/>
</dbReference>
<name>A0A1H0JZ69_9BACT</name>
<dbReference type="Gene3D" id="1.20.5.420">
    <property type="entry name" value="Immunoglobulin FC, subunit C"/>
    <property type="match status" value="1"/>
</dbReference>
<dbReference type="OrthoDB" id="5420557at2"/>
<evidence type="ECO:0000313" key="2">
    <source>
        <dbReference type="EMBL" id="SDO48954.1"/>
    </source>
</evidence>
<dbReference type="RefSeq" id="WP_092219208.1">
    <property type="nucleotide sequence ID" value="NZ_FNJI01000002.1"/>
</dbReference>
<evidence type="ECO:0000259" key="1">
    <source>
        <dbReference type="Pfam" id="PF02915"/>
    </source>
</evidence>
<sequence>MTSQEIFTSALVYERKIRDLYRQAVTVIDDRRGRQIFDALARDEQSHVDFLEYSLEQLKKNDNIDIEKLQTPIPTRKQIEADVDKLRTAIPEKMLGDVKRVLASALKLEKETSAFYRDACAKTEGEIESILKKFLDIEERHVDVVQIELDHASNSGLWFNFMEVDLEA</sequence>
<dbReference type="Gene3D" id="1.20.1260.10">
    <property type="match status" value="1"/>
</dbReference>
<dbReference type="Pfam" id="PF02915">
    <property type="entry name" value="Rubrerythrin"/>
    <property type="match status" value="1"/>
</dbReference>
<organism evidence="2 3">
    <name type="scientific">Desulforhopalus singaporensis</name>
    <dbReference type="NCBI Taxonomy" id="91360"/>
    <lineage>
        <taxon>Bacteria</taxon>
        <taxon>Pseudomonadati</taxon>
        <taxon>Thermodesulfobacteriota</taxon>
        <taxon>Desulfobulbia</taxon>
        <taxon>Desulfobulbales</taxon>
        <taxon>Desulfocapsaceae</taxon>
        <taxon>Desulforhopalus</taxon>
    </lineage>
</organism>
<evidence type="ECO:0000313" key="3">
    <source>
        <dbReference type="Proteomes" id="UP000199073"/>
    </source>
</evidence>
<dbReference type="AlphaFoldDB" id="A0A1H0JZ69"/>
<dbReference type="Proteomes" id="UP000199073">
    <property type="component" value="Unassembled WGS sequence"/>
</dbReference>